<dbReference type="Proteomes" id="UP000314294">
    <property type="component" value="Unassembled WGS sequence"/>
</dbReference>
<reference evidence="2 3" key="1">
    <citation type="submission" date="2019-03" db="EMBL/GenBank/DDBJ databases">
        <title>First draft genome of Liparis tanakae, snailfish: a comprehensive survey of snailfish specific genes.</title>
        <authorList>
            <person name="Kim W."/>
            <person name="Song I."/>
            <person name="Jeong J.-H."/>
            <person name="Kim D."/>
            <person name="Kim S."/>
            <person name="Ryu S."/>
            <person name="Song J.Y."/>
            <person name="Lee S.K."/>
        </authorList>
    </citation>
    <scope>NUCLEOTIDE SEQUENCE [LARGE SCALE GENOMIC DNA]</scope>
    <source>
        <tissue evidence="2">Muscle</tissue>
    </source>
</reference>
<protein>
    <submittedName>
        <fullName evidence="2">Uncharacterized protein</fullName>
    </submittedName>
</protein>
<feature type="compositionally biased region" description="Pro residues" evidence="1">
    <location>
        <begin position="35"/>
        <end position="61"/>
    </location>
</feature>
<proteinExistence type="predicted"/>
<accession>A0A4Z2EFV1</accession>
<name>A0A4Z2EFV1_9TELE</name>
<evidence type="ECO:0000256" key="1">
    <source>
        <dbReference type="SAM" id="MobiDB-lite"/>
    </source>
</evidence>
<gene>
    <name evidence="2" type="ORF">EYF80_062249</name>
</gene>
<evidence type="ECO:0000313" key="3">
    <source>
        <dbReference type="Proteomes" id="UP000314294"/>
    </source>
</evidence>
<sequence length="79" mass="8246">MFQNQGAKDRPEISPPTFMESTATQACAPLMAPEATPPACPPAKPRPPACPPAKPRPPPVKAKPHVNRVSHSGRGASDA</sequence>
<evidence type="ECO:0000313" key="2">
    <source>
        <dbReference type="EMBL" id="TNN27605.1"/>
    </source>
</evidence>
<keyword evidence="3" id="KW-1185">Reference proteome</keyword>
<dbReference type="EMBL" id="SRLO01008011">
    <property type="protein sequence ID" value="TNN27605.1"/>
    <property type="molecule type" value="Genomic_DNA"/>
</dbReference>
<dbReference type="AlphaFoldDB" id="A0A4Z2EFV1"/>
<organism evidence="2 3">
    <name type="scientific">Liparis tanakae</name>
    <name type="common">Tanaka's snailfish</name>
    <dbReference type="NCBI Taxonomy" id="230148"/>
    <lineage>
        <taxon>Eukaryota</taxon>
        <taxon>Metazoa</taxon>
        <taxon>Chordata</taxon>
        <taxon>Craniata</taxon>
        <taxon>Vertebrata</taxon>
        <taxon>Euteleostomi</taxon>
        <taxon>Actinopterygii</taxon>
        <taxon>Neopterygii</taxon>
        <taxon>Teleostei</taxon>
        <taxon>Neoteleostei</taxon>
        <taxon>Acanthomorphata</taxon>
        <taxon>Eupercaria</taxon>
        <taxon>Perciformes</taxon>
        <taxon>Cottioidei</taxon>
        <taxon>Cottales</taxon>
        <taxon>Liparidae</taxon>
        <taxon>Liparis</taxon>
    </lineage>
</organism>
<comment type="caution">
    <text evidence="2">The sequence shown here is derived from an EMBL/GenBank/DDBJ whole genome shotgun (WGS) entry which is preliminary data.</text>
</comment>
<feature type="region of interest" description="Disordered" evidence="1">
    <location>
        <begin position="1"/>
        <end position="79"/>
    </location>
</feature>